<dbReference type="Proteomes" id="UP000015527">
    <property type="component" value="Unassembled WGS sequence"/>
</dbReference>
<protein>
    <submittedName>
        <fullName evidence="2">Uncharacterized protein</fullName>
    </submittedName>
</protein>
<evidence type="ECO:0000313" key="2">
    <source>
        <dbReference type="EMBL" id="EQB07295.1"/>
    </source>
</evidence>
<name>T0I6L5_9SPHN</name>
<dbReference type="eggNOG" id="COG0491">
    <property type="taxonomic scope" value="Bacteria"/>
</dbReference>
<dbReference type="AlphaFoldDB" id="T0I6L5"/>
<dbReference type="RefSeq" id="WP_021236283.1">
    <property type="nucleotide sequence ID" value="NZ_ATHL01000155.1"/>
</dbReference>
<feature type="transmembrane region" description="Helical" evidence="1">
    <location>
        <begin position="7"/>
        <end position="25"/>
    </location>
</feature>
<keyword evidence="3" id="KW-1185">Reference proteome</keyword>
<organism evidence="2 3">
    <name type="scientific">Novosphingobium lindaniclasticum LE124</name>
    <dbReference type="NCBI Taxonomy" id="1096930"/>
    <lineage>
        <taxon>Bacteria</taxon>
        <taxon>Pseudomonadati</taxon>
        <taxon>Pseudomonadota</taxon>
        <taxon>Alphaproteobacteria</taxon>
        <taxon>Sphingomonadales</taxon>
        <taxon>Sphingomonadaceae</taxon>
        <taxon>Novosphingobium</taxon>
    </lineage>
</organism>
<evidence type="ECO:0000313" key="3">
    <source>
        <dbReference type="Proteomes" id="UP000015527"/>
    </source>
</evidence>
<reference evidence="2 3" key="1">
    <citation type="journal article" date="2013" name="Genome Announc.">
        <title>Genome Sequence of Novosphingobium lindaniclasticum LE124T, Isolated from a Hexachlorocyclohexane Dumpsite.</title>
        <authorList>
            <person name="Saxena A."/>
            <person name="Nayyar N."/>
            <person name="Sangwan N."/>
            <person name="Kumari R."/>
            <person name="Khurana J.P."/>
            <person name="Lal R."/>
        </authorList>
    </citation>
    <scope>NUCLEOTIDE SEQUENCE [LARGE SCALE GENOMIC DNA]</scope>
    <source>
        <strain evidence="2 3">LE124</strain>
    </source>
</reference>
<keyword evidence="1" id="KW-0812">Transmembrane</keyword>
<dbReference type="Gene3D" id="3.60.15.10">
    <property type="entry name" value="Ribonuclease Z/Hydroxyacylglutathione hydrolase-like"/>
    <property type="match status" value="1"/>
</dbReference>
<dbReference type="PATRIC" id="fig|1096930.3.peg.4556"/>
<proteinExistence type="predicted"/>
<accession>T0I6L5</accession>
<gene>
    <name evidence="2" type="ORF">L284_23135</name>
</gene>
<dbReference type="EMBL" id="ATHL01000155">
    <property type="protein sequence ID" value="EQB07295.1"/>
    <property type="molecule type" value="Genomic_DNA"/>
</dbReference>
<sequence length="294" mass="32225">MTPRLNLLLLILMLLIGVPLYWFQFDSSAPGAKPLPLSLTQLRTLADEIPGEAPREVRQEVIGYRKAFYNQIAAGSGLRPVRLPVRVFELTARNRPPILIDAGTTPRAAKDGNLRDFDPAAQKRVDRRAETATLKLLLLDGPLHRGDPALTSPDADPLPDFGNGEPRAVAPGVVAIPLKGLPNRAMMVYARLEDGREYLFTGDVAPLDTNWLENRPPARSLGTMRDSDERRITVSWLKTIKALKKAAPAMIVVSGHEPRNIAGVASGFAKIDHSQRDKPLVMSRPIMYLPAATG</sequence>
<comment type="caution">
    <text evidence="2">The sequence shown here is derived from an EMBL/GenBank/DDBJ whole genome shotgun (WGS) entry which is preliminary data.</text>
</comment>
<keyword evidence="1" id="KW-1133">Transmembrane helix</keyword>
<evidence type="ECO:0000256" key="1">
    <source>
        <dbReference type="SAM" id="Phobius"/>
    </source>
</evidence>
<dbReference type="InterPro" id="IPR036866">
    <property type="entry name" value="RibonucZ/Hydroxyglut_hydro"/>
</dbReference>
<keyword evidence="1" id="KW-0472">Membrane</keyword>